<sequence>MNNDFQVLWQAHLLEDSAAHALDVEVVHALWLWLDGRRAQNLSQFGSGNAAVYSEAVERSHGVAHHPCIVRIREQLQQIVSVLTQSGRADSKSKMREIDKAFATTLWHERELKNLITVSEGLRVVLQETKSDLHHHSAALSIRLTQWRISNTDKNPLSDDTVRNDTAERRAQNLLALIQSCHTSQLQLSLMYNQMSRLLENLTTLRQVTYPIWQQQAIHQTMADDQAFLTSLQQTLNAVK</sequence>
<dbReference type="AlphaFoldDB" id="A0A8J3CMH1"/>
<keyword evidence="2" id="KW-1185">Reference proteome</keyword>
<name>A0A8J3CMH1_9BURK</name>
<comment type="caution">
    <text evidence="1">The sequence shown here is derived from an EMBL/GenBank/DDBJ whole genome shotgun (WGS) entry which is preliminary data.</text>
</comment>
<protein>
    <submittedName>
        <fullName evidence="1">Uncharacterized protein</fullName>
    </submittedName>
</protein>
<proteinExistence type="predicted"/>
<dbReference type="RefSeq" id="WP_189491575.1">
    <property type="nucleotide sequence ID" value="NZ_BMZG01000003.1"/>
</dbReference>
<evidence type="ECO:0000313" key="1">
    <source>
        <dbReference type="EMBL" id="GHA68506.1"/>
    </source>
</evidence>
<organism evidence="1 2">
    <name type="scientific">Formosimonas limnophila</name>
    <dbReference type="NCBI Taxonomy" id="1384487"/>
    <lineage>
        <taxon>Bacteria</taxon>
        <taxon>Pseudomonadati</taxon>
        <taxon>Pseudomonadota</taxon>
        <taxon>Betaproteobacteria</taxon>
        <taxon>Burkholderiales</taxon>
        <taxon>Burkholderiaceae</taxon>
        <taxon>Formosimonas</taxon>
    </lineage>
</organism>
<reference evidence="1" key="2">
    <citation type="submission" date="2020-09" db="EMBL/GenBank/DDBJ databases">
        <authorList>
            <person name="Sun Q."/>
            <person name="Kim S."/>
        </authorList>
    </citation>
    <scope>NUCLEOTIDE SEQUENCE</scope>
    <source>
        <strain evidence="1">KCTC 32501</strain>
    </source>
</reference>
<accession>A0A8J3CMH1</accession>
<gene>
    <name evidence="1" type="ORF">GCM10009007_06560</name>
</gene>
<reference evidence="1" key="1">
    <citation type="journal article" date="2014" name="Int. J. Syst. Evol. Microbiol.">
        <title>Complete genome sequence of Corynebacterium casei LMG S-19264T (=DSM 44701T), isolated from a smear-ripened cheese.</title>
        <authorList>
            <consortium name="US DOE Joint Genome Institute (JGI-PGF)"/>
            <person name="Walter F."/>
            <person name="Albersmeier A."/>
            <person name="Kalinowski J."/>
            <person name="Ruckert C."/>
        </authorList>
    </citation>
    <scope>NUCLEOTIDE SEQUENCE</scope>
    <source>
        <strain evidence="1">KCTC 32501</strain>
    </source>
</reference>
<dbReference type="EMBL" id="BMZG01000003">
    <property type="protein sequence ID" value="GHA68506.1"/>
    <property type="molecule type" value="Genomic_DNA"/>
</dbReference>
<evidence type="ECO:0000313" key="2">
    <source>
        <dbReference type="Proteomes" id="UP000614287"/>
    </source>
</evidence>
<dbReference type="Proteomes" id="UP000614287">
    <property type="component" value="Unassembled WGS sequence"/>
</dbReference>